<name>A0A821BWG6_9BILA</name>
<dbReference type="InterPro" id="IPR001849">
    <property type="entry name" value="PH_domain"/>
</dbReference>
<feature type="non-terminal residue" evidence="2">
    <location>
        <position position="1"/>
    </location>
</feature>
<comment type="caution">
    <text evidence="2">The sequence shown here is derived from an EMBL/GenBank/DDBJ whole genome shotgun (WGS) entry which is preliminary data.</text>
</comment>
<evidence type="ECO:0000313" key="2">
    <source>
        <dbReference type="EMBL" id="CAF4598457.1"/>
    </source>
</evidence>
<sequence>RQKLIELQRDLIGVDNLSIQHDRQFIREGCLQKLSRKGYQQRMFFLFSDVLLYCARSSSPILQFKLHGELPLKLMTV</sequence>
<dbReference type="InterPro" id="IPR051835">
    <property type="entry name" value="RAC1-GEF"/>
</dbReference>
<dbReference type="AlphaFoldDB" id="A0A821BWG6"/>
<dbReference type="EMBL" id="CAJOBG010072123">
    <property type="protein sequence ID" value="CAF4598457.1"/>
    <property type="molecule type" value="Genomic_DNA"/>
</dbReference>
<dbReference type="PROSITE" id="PS50003">
    <property type="entry name" value="PH_DOMAIN"/>
    <property type="match status" value="1"/>
</dbReference>
<feature type="domain" description="PH" evidence="1">
    <location>
        <begin position="24"/>
        <end position="77"/>
    </location>
</feature>
<gene>
    <name evidence="2" type="ORF">OVN521_LOCUS45070</name>
</gene>
<dbReference type="Gene3D" id="2.30.29.30">
    <property type="entry name" value="Pleckstrin-homology domain (PH domain)/Phosphotyrosine-binding domain (PTB)"/>
    <property type="match status" value="1"/>
</dbReference>
<dbReference type="SUPFAM" id="SSF50729">
    <property type="entry name" value="PH domain-like"/>
    <property type="match status" value="1"/>
</dbReference>
<dbReference type="GO" id="GO:0005085">
    <property type="term" value="F:guanyl-nucleotide exchange factor activity"/>
    <property type="evidence" value="ECO:0007669"/>
    <property type="project" value="TreeGrafter"/>
</dbReference>
<protein>
    <recommendedName>
        <fullName evidence="1">PH domain-containing protein</fullName>
    </recommendedName>
</protein>
<keyword evidence="3" id="KW-1185">Reference proteome</keyword>
<dbReference type="InterPro" id="IPR011993">
    <property type="entry name" value="PH-like_dom_sf"/>
</dbReference>
<dbReference type="PANTHER" id="PTHR45858">
    <property type="entry name" value="FERM DOMAIN CONTAINING PROTEIN"/>
    <property type="match status" value="1"/>
</dbReference>
<proteinExistence type="predicted"/>
<feature type="non-terminal residue" evidence="2">
    <location>
        <position position="77"/>
    </location>
</feature>
<evidence type="ECO:0000313" key="3">
    <source>
        <dbReference type="Proteomes" id="UP000663866"/>
    </source>
</evidence>
<accession>A0A821BWG6</accession>
<organism evidence="2 3">
    <name type="scientific">Rotaria magnacalcarata</name>
    <dbReference type="NCBI Taxonomy" id="392030"/>
    <lineage>
        <taxon>Eukaryota</taxon>
        <taxon>Metazoa</taxon>
        <taxon>Spiralia</taxon>
        <taxon>Gnathifera</taxon>
        <taxon>Rotifera</taxon>
        <taxon>Eurotatoria</taxon>
        <taxon>Bdelloidea</taxon>
        <taxon>Philodinida</taxon>
        <taxon>Philodinidae</taxon>
        <taxon>Rotaria</taxon>
    </lineage>
</organism>
<reference evidence="2" key="1">
    <citation type="submission" date="2021-02" db="EMBL/GenBank/DDBJ databases">
        <authorList>
            <person name="Nowell W R."/>
        </authorList>
    </citation>
    <scope>NUCLEOTIDE SEQUENCE</scope>
</reference>
<evidence type="ECO:0000259" key="1">
    <source>
        <dbReference type="PROSITE" id="PS50003"/>
    </source>
</evidence>
<dbReference type="Proteomes" id="UP000663866">
    <property type="component" value="Unassembled WGS sequence"/>
</dbReference>
<dbReference type="PANTHER" id="PTHR45858:SF5">
    <property type="entry name" value="MOESIN_EZRIN_RADIXIN HOMOLOG 1"/>
    <property type="match status" value="1"/>
</dbReference>